<feature type="binding site" evidence="2">
    <location>
        <position position="110"/>
    </location>
    <ligand>
        <name>Fe cation</name>
        <dbReference type="ChEBI" id="CHEBI:24875"/>
    </ligand>
</feature>
<keyword evidence="2" id="KW-0378">Hydrolase</keyword>
<feature type="binding site" evidence="2">
    <location>
        <position position="152"/>
    </location>
    <ligand>
        <name>Fe cation</name>
        <dbReference type="ChEBI" id="CHEBI:24875"/>
    </ligand>
</feature>
<dbReference type="HAMAP" id="MF_00163">
    <property type="entry name" value="Pep_deformylase"/>
    <property type="match status" value="1"/>
</dbReference>
<dbReference type="SUPFAM" id="SSF56420">
    <property type="entry name" value="Peptide deformylase"/>
    <property type="match status" value="1"/>
</dbReference>
<name>A0A0G1NPG0_9BACT</name>
<accession>A0A0G1NPG0</accession>
<comment type="catalytic activity">
    <reaction evidence="2">
        <text>N-terminal N-formyl-L-methionyl-[peptide] + H2O = N-terminal L-methionyl-[peptide] + formate</text>
        <dbReference type="Rhea" id="RHEA:24420"/>
        <dbReference type="Rhea" id="RHEA-COMP:10639"/>
        <dbReference type="Rhea" id="RHEA-COMP:10640"/>
        <dbReference type="ChEBI" id="CHEBI:15377"/>
        <dbReference type="ChEBI" id="CHEBI:15740"/>
        <dbReference type="ChEBI" id="CHEBI:49298"/>
        <dbReference type="ChEBI" id="CHEBI:64731"/>
        <dbReference type="EC" id="3.5.1.88"/>
    </reaction>
</comment>
<evidence type="ECO:0000313" key="4">
    <source>
        <dbReference type="Proteomes" id="UP000034569"/>
    </source>
</evidence>
<comment type="cofactor">
    <cofactor evidence="2">
        <name>Fe(2+)</name>
        <dbReference type="ChEBI" id="CHEBI:29033"/>
    </cofactor>
    <text evidence="2">Binds 1 Fe(2+) ion.</text>
</comment>
<dbReference type="AlphaFoldDB" id="A0A0G1NPG0"/>
<feature type="binding site" evidence="2">
    <location>
        <position position="156"/>
    </location>
    <ligand>
        <name>Fe cation</name>
        <dbReference type="ChEBI" id="CHEBI:24875"/>
    </ligand>
</feature>
<dbReference type="GO" id="GO:0006412">
    <property type="term" value="P:translation"/>
    <property type="evidence" value="ECO:0007669"/>
    <property type="project" value="UniProtKB-UniRule"/>
</dbReference>
<dbReference type="NCBIfam" id="TIGR00079">
    <property type="entry name" value="pept_deformyl"/>
    <property type="match status" value="1"/>
</dbReference>
<dbReference type="PANTHER" id="PTHR10458">
    <property type="entry name" value="PEPTIDE DEFORMYLASE"/>
    <property type="match status" value="1"/>
</dbReference>
<dbReference type="CDD" id="cd00487">
    <property type="entry name" value="Pep_deformylase"/>
    <property type="match status" value="1"/>
</dbReference>
<dbReference type="Pfam" id="PF01327">
    <property type="entry name" value="Pep_deformylase"/>
    <property type="match status" value="1"/>
</dbReference>
<keyword evidence="2" id="KW-0408">Iron</keyword>
<organism evidence="3 4">
    <name type="scientific">Candidatus Azambacteria bacterium GW2011_GWC1_46_13</name>
    <dbReference type="NCBI Taxonomy" id="1618619"/>
    <lineage>
        <taxon>Bacteria</taxon>
        <taxon>Candidatus Azamiibacteriota</taxon>
    </lineage>
</organism>
<sequence length="180" mass="20125">MAKLALETGKSNKILRTESRTVSDFSDPDLRKLIAEMEETLRLTENAAGLAAPQVGKNLRLFVIIPELPAKGARLPDGQESAPGKKAPTVFINAEIVKKSQKELRLDEGCLSLPGLFGIVKRAKWVKVQAQDEFGKKFKLKAEGFLSQLIQHEIDHLNGKLYVDRAEKMFKIEDDEIKEL</sequence>
<dbReference type="PRINTS" id="PR01576">
    <property type="entry name" value="PDEFORMYLASE"/>
</dbReference>
<dbReference type="EC" id="3.5.1.88" evidence="2"/>
<dbReference type="Gene3D" id="3.90.45.10">
    <property type="entry name" value="Peptide deformylase"/>
    <property type="match status" value="1"/>
</dbReference>
<dbReference type="PIRSF" id="PIRSF004749">
    <property type="entry name" value="Pep_def"/>
    <property type="match status" value="1"/>
</dbReference>
<keyword evidence="2" id="KW-0479">Metal-binding</keyword>
<proteinExistence type="inferred from homology"/>
<evidence type="ECO:0000256" key="2">
    <source>
        <dbReference type="HAMAP-Rule" id="MF_00163"/>
    </source>
</evidence>
<gene>
    <name evidence="2" type="primary">def</name>
    <name evidence="3" type="ORF">UX33_C0015G0011</name>
</gene>
<feature type="active site" evidence="2">
    <location>
        <position position="153"/>
    </location>
</feature>
<dbReference type="NCBIfam" id="NF001159">
    <property type="entry name" value="PRK00150.1-3"/>
    <property type="match status" value="1"/>
</dbReference>
<dbReference type="Proteomes" id="UP000034569">
    <property type="component" value="Unassembled WGS sequence"/>
</dbReference>
<dbReference type="PANTHER" id="PTHR10458:SF22">
    <property type="entry name" value="PEPTIDE DEFORMYLASE"/>
    <property type="match status" value="1"/>
</dbReference>
<dbReference type="EMBL" id="LCLU01000015">
    <property type="protein sequence ID" value="KKU22177.1"/>
    <property type="molecule type" value="Genomic_DNA"/>
</dbReference>
<keyword evidence="2" id="KW-0648">Protein biosynthesis</keyword>
<evidence type="ECO:0000313" key="3">
    <source>
        <dbReference type="EMBL" id="KKU22177.1"/>
    </source>
</evidence>
<dbReference type="GO" id="GO:0042586">
    <property type="term" value="F:peptide deformylase activity"/>
    <property type="evidence" value="ECO:0007669"/>
    <property type="project" value="UniProtKB-UniRule"/>
</dbReference>
<comment type="function">
    <text evidence="2">Removes the formyl group from the N-terminal Met of newly synthesized proteins. Requires at least a dipeptide for an efficient rate of reaction. N-terminal L-methionine is a prerequisite for activity but the enzyme has broad specificity at other positions.</text>
</comment>
<evidence type="ECO:0000256" key="1">
    <source>
        <dbReference type="ARBA" id="ARBA00010759"/>
    </source>
</evidence>
<reference evidence="3 4" key="1">
    <citation type="journal article" date="2015" name="Nature">
        <title>rRNA introns, odd ribosomes, and small enigmatic genomes across a large radiation of phyla.</title>
        <authorList>
            <person name="Brown C.T."/>
            <person name="Hug L.A."/>
            <person name="Thomas B.C."/>
            <person name="Sharon I."/>
            <person name="Castelle C.J."/>
            <person name="Singh A."/>
            <person name="Wilkins M.J."/>
            <person name="Williams K.H."/>
            <person name="Banfield J.F."/>
        </authorList>
    </citation>
    <scope>NUCLEOTIDE SEQUENCE [LARGE SCALE GENOMIC DNA]</scope>
</reference>
<dbReference type="InterPro" id="IPR023635">
    <property type="entry name" value="Peptide_deformylase"/>
</dbReference>
<comment type="caution">
    <text evidence="3">The sequence shown here is derived from an EMBL/GenBank/DDBJ whole genome shotgun (WGS) entry which is preliminary data.</text>
</comment>
<comment type="similarity">
    <text evidence="1 2">Belongs to the polypeptide deformylase family.</text>
</comment>
<dbReference type="GO" id="GO:0046872">
    <property type="term" value="F:metal ion binding"/>
    <property type="evidence" value="ECO:0007669"/>
    <property type="project" value="UniProtKB-KW"/>
</dbReference>
<dbReference type="PATRIC" id="fig|1618619.3.peg.340"/>
<dbReference type="InterPro" id="IPR036821">
    <property type="entry name" value="Peptide_deformylase_sf"/>
</dbReference>
<protein>
    <recommendedName>
        <fullName evidence="2">Peptide deformylase</fullName>
        <shortName evidence="2">PDF</shortName>
        <ecNumber evidence="2">3.5.1.88</ecNumber>
    </recommendedName>
    <alternativeName>
        <fullName evidence="2">Polypeptide deformylase</fullName>
    </alternativeName>
</protein>